<protein>
    <recommendedName>
        <fullName evidence="3">Metallo-dependent hydrolase</fullName>
    </recommendedName>
</protein>
<dbReference type="PANTHER" id="PTHR32027:SF0">
    <property type="entry name" value="CYTOSINE DEAMINASE"/>
    <property type="match status" value="1"/>
</dbReference>
<dbReference type="Proteomes" id="UP001222325">
    <property type="component" value="Unassembled WGS sequence"/>
</dbReference>
<keyword evidence="2" id="KW-1185">Reference proteome</keyword>
<name>A0AAD6UD42_9AGAR</name>
<gene>
    <name evidence="1" type="ORF">B0H15DRAFT_827517</name>
</gene>
<evidence type="ECO:0000313" key="2">
    <source>
        <dbReference type="Proteomes" id="UP001222325"/>
    </source>
</evidence>
<organism evidence="1 2">
    <name type="scientific">Mycena belliarum</name>
    <dbReference type="NCBI Taxonomy" id="1033014"/>
    <lineage>
        <taxon>Eukaryota</taxon>
        <taxon>Fungi</taxon>
        <taxon>Dikarya</taxon>
        <taxon>Basidiomycota</taxon>
        <taxon>Agaricomycotina</taxon>
        <taxon>Agaricomycetes</taxon>
        <taxon>Agaricomycetidae</taxon>
        <taxon>Agaricales</taxon>
        <taxon>Marasmiineae</taxon>
        <taxon>Mycenaceae</taxon>
        <taxon>Mycena</taxon>
    </lineage>
</organism>
<dbReference type="AlphaFoldDB" id="A0AAD6UD42"/>
<dbReference type="InterPro" id="IPR032466">
    <property type="entry name" value="Metal_Hydrolase"/>
</dbReference>
<dbReference type="EMBL" id="JARJCN010000012">
    <property type="protein sequence ID" value="KAJ7095897.1"/>
    <property type="molecule type" value="Genomic_DNA"/>
</dbReference>
<dbReference type="Gene3D" id="3.20.20.140">
    <property type="entry name" value="Metal-dependent hydrolases"/>
    <property type="match status" value="1"/>
</dbReference>
<dbReference type="GO" id="GO:0016814">
    <property type="term" value="F:hydrolase activity, acting on carbon-nitrogen (but not peptide) bonds, in cyclic amidines"/>
    <property type="evidence" value="ECO:0007669"/>
    <property type="project" value="TreeGrafter"/>
</dbReference>
<dbReference type="InterPro" id="IPR052349">
    <property type="entry name" value="Metallo-hydrolase_Enzymes"/>
</dbReference>
<proteinExistence type="predicted"/>
<evidence type="ECO:0008006" key="3">
    <source>
        <dbReference type="Google" id="ProtNLM"/>
    </source>
</evidence>
<sequence>MASEALVINNVRMAARAPRMHTDDSLYRIECSGGRVTSISLSSESHGCLEDAPGPLIDAKGSLILPSYVLPSHPWPQIRSCGQTMPLSYSSRQGFILDRCELMTGDFAEALKVTNQAKAAFSREDLYMRGQKLIRDSIECGVTSMRAHVEVDTTVELSCLTVGLELHKALRNLCDIQIAAFAQEPLFDAPDTSEPGRNFSLLVQAAETPGINVIGSAPYVEPTLQQAKANIALVLKLAQKHACHVDFHLDYNLDPGSEPLIYEVISQAKLLSWSNSLRITIGHATRMQLFTTAQWGELVTAIDELPIIFVGLPQSDMYMLGREGTGTLLGPPRSTLRIPYIANKYGLEVAMSVNNAQNAFTPQGSVDPLSLCTLGVALFQSATAKDITTLLRSVTLTSKRAIGHTDVPGDLCISVNDPADFVLLRGTIDLQSAVLNPSYDRTVIRRGVVVARRHSAKWFADMGSGQ</sequence>
<comment type="caution">
    <text evidence="1">The sequence shown here is derived from an EMBL/GenBank/DDBJ whole genome shotgun (WGS) entry which is preliminary data.</text>
</comment>
<dbReference type="PANTHER" id="PTHR32027">
    <property type="entry name" value="CYTOSINE DEAMINASE"/>
    <property type="match status" value="1"/>
</dbReference>
<evidence type="ECO:0000313" key="1">
    <source>
        <dbReference type="EMBL" id="KAJ7095897.1"/>
    </source>
</evidence>
<reference evidence="1" key="1">
    <citation type="submission" date="2023-03" db="EMBL/GenBank/DDBJ databases">
        <title>Massive genome expansion in bonnet fungi (Mycena s.s.) driven by repeated elements and novel gene families across ecological guilds.</title>
        <authorList>
            <consortium name="Lawrence Berkeley National Laboratory"/>
            <person name="Harder C.B."/>
            <person name="Miyauchi S."/>
            <person name="Viragh M."/>
            <person name="Kuo A."/>
            <person name="Thoen E."/>
            <person name="Andreopoulos B."/>
            <person name="Lu D."/>
            <person name="Skrede I."/>
            <person name="Drula E."/>
            <person name="Henrissat B."/>
            <person name="Morin E."/>
            <person name="Kohler A."/>
            <person name="Barry K."/>
            <person name="LaButti K."/>
            <person name="Morin E."/>
            <person name="Salamov A."/>
            <person name="Lipzen A."/>
            <person name="Mereny Z."/>
            <person name="Hegedus B."/>
            <person name="Baldrian P."/>
            <person name="Stursova M."/>
            <person name="Weitz H."/>
            <person name="Taylor A."/>
            <person name="Grigoriev I.V."/>
            <person name="Nagy L.G."/>
            <person name="Martin F."/>
            <person name="Kauserud H."/>
        </authorList>
    </citation>
    <scope>NUCLEOTIDE SEQUENCE</scope>
    <source>
        <strain evidence="1">CBHHK173m</strain>
    </source>
</reference>
<dbReference type="SUPFAM" id="SSF51556">
    <property type="entry name" value="Metallo-dependent hydrolases"/>
    <property type="match status" value="1"/>
</dbReference>
<accession>A0AAD6UD42</accession>